<evidence type="ECO:0000259" key="4">
    <source>
        <dbReference type="Pfam" id="PF03328"/>
    </source>
</evidence>
<keyword evidence="2" id="KW-0479">Metal-binding</keyword>
<proteinExistence type="inferred from homology"/>
<dbReference type="Gene3D" id="3.20.20.60">
    <property type="entry name" value="Phosphoenolpyruvate-binding domains"/>
    <property type="match status" value="1"/>
</dbReference>
<evidence type="ECO:0000313" key="6">
    <source>
        <dbReference type="Proteomes" id="UP000023541"/>
    </source>
</evidence>
<dbReference type="InterPro" id="IPR005000">
    <property type="entry name" value="Aldolase/citrate-lyase_domain"/>
</dbReference>
<dbReference type="InterPro" id="IPR050251">
    <property type="entry name" value="HpcH-HpaI_aldolase"/>
</dbReference>
<evidence type="ECO:0000256" key="3">
    <source>
        <dbReference type="ARBA" id="ARBA00023239"/>
    </source>
</evidence>
<dbReference type="PANTHER" id="PTHR30502">
    <property type="entry name" value="2-KETO-3-DEOXY-L-RHAMNONATE ALDOLASE"/>
    <property type="match status" value="1"/>
</dbReference>
<dbReference type="InterPro" id="IPR040442">
    <property type="entry name" value="Pyrv_kinase-like_dom_sf"/>
</dbReference>
<feature type="domain" description="HpcH/HpaI aldolase/citrate lyase" evidence="4">
    <location>
        <begin position="22"/>
        <end position="244"/>
    </location>
</feature>
<dbReference type="OrthoDB" id="86160at2"/>
<dbReference type="SUPFAM" id="SSF51621">
    <property type="entry name" value="Phosphoenolpyruvate/pyruvate domain"/>
    <property type="match status" value="1"/>
</dbReference>
<reference evidence="5 6" key="1">
    <citation type="submission" date="2014-04" db="EMBL/GenBank/DDBJ databases">
        <title>Aquimarina sp. 22II-S11-z7 Genome Sequencing.</title>
        <authorList>
            <person name="Lai Q."/>
        </authorList>
    </citation>
    <scope>NUCLEOTIDE SEQUENCE [LARGE SCALE GENOMIC DNA]</scope>
    <source>
        <strain evidence="5 6">22II-S11-z7</strain>
    </source>
</reference>
<evidence type="ECO:0000256" key="2">
    <source>
        <dbReference type="ARBA" id="ARBA00022723"/>
    </source>
</evidence>
<dbReference type="FunFam" id="3.20.20.60:FF:000004">
    <property type="entry name" value="5-keto-4-deoxy-D-glucarate aldolase"/>
    <property type="match status" value="1"/>
</dbReference>
<comment type="similarity">
    <text evidence="1">Belongs to the HpcH/HpaI aldolase family.</text>
</comment>
<dbReference type="GO" id="GO:0046872">
    <property type="term" value="F:metal ion binding"/>
    <property type="evidence" value="ECO:0007669"/>
    <property type="project" value="UniProtKB-KW"/>
</dbReference>
<keyword evidence="6" id="KW-1185">Reference proteome</keyword>
<dbReference type="RefSeq" id="WP_034244397.1">
    <property type="nucleotide sequence ID" value="NZ_AQRA01000007.1"/>
</dbReference>
<dbReference type="EMBL" id="AQRA01000007">
    <property type="protein sequence ID" value="EZH72912.1"/>
    <property type="molecule type" value="Genomic_DNA"/>
</dbReference>
<dbReference type="AlphaFoldDB" id="A0A023BSE2"/>
<evidence type="ECO:0000256" key="1">
    <source>
        <dbReference type="ARBA" id="ARBA00005568"/>
    </source>
</evidence>
<comment type="caution">
    <text evidence="5">The sequence shown here is derived from an EMBL/GenBank/DDBJ whole genome shotgun (WGS) entry which is preliminary data.</text>
</comment>
<dbReference type="STRING" id="1317122.ATO12_22550"/>
<gene>
    <name evidence="5" type="ORF">ATO12_22550</name>
</gene>
<protein>
    <recommendedName>
        <fullName evidence="4">HpcH/HpaI aldolase/citrate lyase domain-containing protein</fullName>
    </recommendedName>
</protein>
<dbReference type="GO" id="GO:0005737">
    <property type="term" value="C:cytoplasm"/>
    <property type="evidence" value="ECO:0007669"/>
    <property type="project" value="UniProtKB-ARBA"/>
</dbReference>
<accession>A0A023BSE2</accession>
<keyword evidence="3" id="KW-0456">Lyase</keyword>
<dbReference type="eggNOG" id="COG3836">
    <property type="taxonomic scope" value="Bacteria"/>
</dbReference>
<name>A0A023BSE2_9FLAO</name>
<evidence type="ECO:0000313" key="5">
    <source>
        <dbReference type="EMBL" id="EZH72912.1"/>
    </source>
</evidence>
<dbReference type="Pfam" id="PF03328">
    <property type="entry name" value="HpcH_HpaI"/>
    <property type="match status" value="1"/>
</dbReference>
<dbReference type="PANTHER" id="PTHR30502:SF0">
    <property type="entry name" value="PHOSPHOENOLPYRUVATE CARBOXYLASE FAMILY PROTEIN"/>
    <property type="match status" value="1"/>
</dbReference>
<dbReference type="InterPro" id="IPR015813">
    <property type="entry name" value="Pyrv/PenolPyrv_kinase-like_dom"/>
</dbReference>
<organism evidence="5 6">
    <name type="scientific">Aquimarina atlantica</name>
    <dbReference type="NCBI Taxonomy" id="1317122"/>
    <lineage>
        <taxon>Bacteria</taxon>
        <taxon>Pseudomonadati</taxon>
        <taxon>Bacteroidota</taxon>
        <taxon>Flavobacteriia</taxon>
        <taxon>Flavobacteriales</taxon>
        <taxon>Flavobacteriaceae</taxon>
        <taxon>Aquimarina</taxon>
    </lineage>
</organism>
<dbReference type="Proteomes" id="UP000023541">
    <property type="component" value="Unassembled WGS sequence"/>
</dbReference>
<sequence length="266" mass="29041">MKISKNTFKEAVCNRETIYGIWNGIVDTITAEILAGSGFDWIVIDGEHAPFDLRTIQTQLQVMAAYDVQVVVRPPVGDSVLIKQLMDMGVQSLLVPMVESASQAEDLVKAMRYPPEGYRGIGTALARASKWNRTNDYFLDANNEMCLICQVESVQGINNLEEILAVNGVDGVFIGPADLAGSMGYLGQPNHPKVKEVIVKAIQFIKAKGKTAGVLSVSKEIVNYYSEHGANMIGVGIDTLLLAKAAKGLVEDYKPEQKNNTSNTRY</sequence>
<dbReference type="GO" id="GO:0016832">
    <property type="term" value="F:aldehyde-lyase activity"/>
    <property type="evidence" value="ECO:0007669"/>
    <property type="project" value="TreeGrafter"/>
</dbReference>